<evidence type="ECO:0000313" key="6">
    <source>
        <dbReference type="Proteomes" id="UP000436138"/>
    </source>
</evidence>
<keyword evidence="6" id="KW-1185">Reference proteome</keyword>
<dbReference type="PANTHER" id="PTHR33392:SF6">
    <property type="entry name" value="POLYISOPRENYL-TEICHOIC ACID--PEPTIDOGLYCAN TEICHOIC ACID TRANSFERASE TAGU"/>
    <property type="match status" value="1"/>
</dbReference>
<evidence type="ECO:0000256" key="2">
    <source>
        <dbReference type="SAM" id="MobiDB-lite"/>
    </source>
</evidence>
<sequence length="404" mass="43285">MTDTAGRAPGPGPGASATGDGLVRRRRRRWAERTALGLAGLLVVAGGAGWALYAKLSANITADDAAARELARYERERPTALVRGAQNILLIGSDTRAGEGNAQYGRDLGSERSDTTILLHLAANRRSATAVSLPRDLMVDIPGCQKADGSRSQPVFAMFNHAFQVGGSACTIRTVEKLTDVRIDHHVVVDFRGFKKMVDSVDGVRVCLKEPIDDKAARLRLPAGRVMLDGEQALGFVRARKSLGDGSDTERMERQQRFLGALVKRVQSGDVLLNPAKLYPVLDAATSSLTTDPELASLRGMYQLVRGLRTIPVKQVQFLTVPRESYVYDANRDQLVEPEAEKLFARLRADQPVAVTKNAPGTGPTAPRPKGDDTADGEDGRAGKGVPSPAPTFRGSTAAEHGCA</sequence>
<keyword evidence="3" id="KW-0812">Transmembrane</keyword>
<dbReference type="RefSeq" id="WP_158921444.1">
    <property type="nucleotide sequence ID" value="NZ_CP047020.1"/>
</dbReference>
<accession>A0A6I6N7X9</accession>
<comment type="similarity">
    <text evidence="1">Belongs to the LytR/CpsA/Psr (LCP) family.</text>
</comment>
<organism evidence="5 6">
    <name type="scientific">Streptomyces broussonetiae</name>
    <dbReference type="NCBI Taxonomy" id="2686304"/>
    <lineage>
        <taxon>Bacteria</taxon>
        <taxon>Bacillati</taxon>
        <taxon>Actinomycetota</taxon>
        <taxon>Actinomycetes</taxon>
        <taxon>Kitasatosporales</taxon>
        <taxon>Streptomycetaceae</taxon>
        <taxon>Streptomyces</taxon>
    </lineage>
</organism>
<feature type="domain" description="Cell envelope-related transcriptional attenuator" evidence="4">
    <location>
        <begin position="112"/>
        <end position="267"/>
    </location>
</feature>
<dbReference type="EMBL" id="CP047020">
    <property type="protein sequence ID" value="QHA05085.1"/>
    <property type="molecule type" value="Genomic_DNA"/>
</dbReference>
<feature type="compositionally biased region" description="Low complexity" evidence="2">
    <location>
        <begin position="1"/>
        <end position="21"/>
    </location>
</feature>
<dbReference type="AlphaFoldDB" id="A0A6I6N7X9"/>
<dbReference type="NCBIfam" id="TIGR00350">
    <property type="entry name" value="lytR_cpsA_psr"/>
    <property type="match status" value="1"/>
</dbReference>
<dbReference type="InterPro" id="IPR050922">
    <property type="entry name" value="LytR/CpsA/Psr_CW_biosynth"/>
</dbReference>
<evidence type="ECO:0000313" key="5">
    <source>
        <dbReference type="EMBL" id="QHA05085.1"/>
    </source>
</evidence>
<feature type="region of interest" description="Disordered" evidence="2">
    <location>
        <begin position="1"/>
        <end position="24"/>
    </location>
</feature>
<feature type="region of interest" description="Disordered" evidence="2">
    <location>
        <begin position="351"/>
        <end position="404"/>
    </location>
</feature>
<dbReference type="InterPro" id="IPR004474">
    <property type="entry name" value="LytR_CpsA_psr"/>
</dbReference>
<name>A0A6I6N7X9_9ACTN</name>
<proteinExistence type="inferred from homology"/>
<protein>
    <submittedName>
        <fullName evidence="5">LytR family transcriptional regulator</fullName>
    </submittedName>
</protein>
<dbReference type="Gene3D" id="3.40.630.190">
    <property type="entry name" value="LCP protein"/>
    <property type="match status" value="1"/>
</dbReference>
<feature type="compositionally biased region" description="Basic and acidic residues" evidence="2">
    <location>
        <begin position="369"/>
        <end position="382"/>
    </location>
</feature>
<evidence type="ECO:0000256" key="3">
    <source>
        <dbReference type="SAM" id="Phobius"/>
    </source>
</evidence>
<gene>
    <name evidence="5" type="ORF">GQF42_18860</name>
</gene>
<feature type="transmembrane region" description="Helical" evidence="3">
    <location>
        <begin position="34"/>
        <end position="53"/>
    </location>
</feature>
<keyword evidence="3" id="KW-0472">Membrane</keyword>
<keyword evidence="3" id="KW-1133">Transmembrane helix</keyword>
<evidence type="ECO:0000259" key="4">
    <source>
        <dbReference type="Pfam" id="PF03816"/>
    </source>
</evidence>
<dbReference type="Proteomes" id="UP000436138">
    <property type="component" value="Chromosome"/>
</dbReference>
<dbReference type="PANTHER" id="PTHR33392">
    <property type="entry name" value="POLYISOPRENYL-TEICHOIC ACID--PEPTIDOGLYCAN TEICHOIC ACID TRANSFERASE TAGU"/>
    <property type="match status" value="1"/>
</dbReference>
<reference evidence="5 6" key="1">
    <citation type="submission" date="2019-12" db="EMBL/GenBank/DDBJ databases">
        <title>Streptomyces sp. strain T44 isolated from rhizosphere soil of Broussonetia papyrifera.</title>
        <authorList>
            <person name="Mo P."/>
        </authorList>
    </citation>
    <scope>NUCLEOTIDE SEQUENCE [LARGE SCALE GENOMIC DNA]</scope>
    <source>
        <strain evidence="5 6">T44</strain>
    </source>
</reference>
<dbReference type="Pfam" id="PF03816">
    <property type="entry name" value="LytR_cpsA_psr"/>
    <property type="match status" value="1"/>
</dbReference>
<evidence type="ECO:0000256" key="1">
    <source>
        <dbReference type="ARBA" id="ARBA00006068"/>
    </source>
</evidence>
<dbReference type="KEGG" id="sbro:GQF42_18860"/>